<reference evidence="2" key="2">
    <citation type="submission" date="2018-05" db="EMBL/GenBank/DDBJ databases">
        <title>OgluRS3 (Oryza glumaepatula Reference Sequence Version 3).</title>
        <authorList>
            <person name="Zhang J."/>
            <person name="Kudrna D."/>
            <person name="Lee S."/>
            <person name="Talag J."/>
            <person name="Welchert J."/>
            <person name="Wing R.A."/>
        </authorList>
    </citation>
    <scope>NUCLEOTIDE SEQUENCE [LARGE SCALE GENOMIC DNA]</scope>
</reference>
<name>A0A0E0AVW1_9ORYZ</name>
<dbReference type="AlphaFoldDB" id="A0A0E0AVW1"/>
<keyword evidence="3" id="KW-1185">Reference proteome</keyword>
<sequence>MATDRFKIKVLSAGQQILKKSSRNHAFNVPFFFPIFEISTKESHLFYSQLVARCCSLLCSPHSLHYPQVDVLTVGATVPRVGGGRTAVAPPAARARKMTGGRGGTAAPPTLGHPVRNHSTRIQGNVLVGVHGFNPF</sequence>
<dbReference type="Proteomes" id="UP000026961">
    <property type="component" value="Chromosome 8"/>
</dbReference>
<dbReference type="EnsemblPlants" id="OGLUM08G16840.1">
    <property type="protein sequence ID" value="OGLUM08G16840.1"/>
    <property type="gene ID" value="OGLUM08G16840"/>
</dbReference>
<evidence type="ECO:0000256" key="1">
    <source>
        <dbReference type="SAM" id="MobiDB-lite"/>
    </source>
</evidence>
<organism evidence="2">
    <name type="scientific">Oryza glumipatula</name>
    <dbReference type="NCBI Taxonomy" id="40148"/>
    <lineage>
        <taxon>Eukaryota</taxon>
        <taxon>Viridiplantae</taxon>
        <taxon>Streptophyta</taxon>
        <taxon>Embryophyta</taxon>
        <taxon>Tracheophyta</taxon>
        <taxon>Spermatophyta</taxon>
        <taxon>Magnoliopsida</taxon>
        <taxon>Liliopsida</taxon>
        <taxon>Poales</taxon>
        <taxon>Poaceae</taxon>
        <taxon>BOP clade</taxon>
        <taxon>Oryzoideae</taxon>
        <taxon>Oryzeae</taxon>
        <taxon>Oryzinae</taxon>
        <taxon>Oryza</taxon>
    </lineage>
</organism>
<protein>
    <submittedName>
        <fullName evidence="2">Uncharacterized protein</fullName>
    </submittedName>
</protein>
<dbReference type="HOGENOM" id="CLU_1878672_0_0_1"/>
<evidence type="ECO:0000313" key="3">
    <source>
        <dbReference type="Proteomes" id="UP000026961"/>
    </source>
</evidence>
<dbReference type="Gramene" id="OGLUM08G16840.1">
    <property type="protein sequence ID" value="OGLUM08G16840.1"/>
    <property type="gene ID" value="OGLUM08G16840"/>
</dbReference>
<evidence type="ECO:0000313" key="2">
    <source>
        <dbReference type="EnsemblPlants" id="OGLUM08G16840.1"/>
    </source>
</evidence>
<proteinExistence type="predicted"/>
<reference evidence="2" key="1">
    <citation type="submission" date="2015-04" db="UniProtKB">
        <authorList>
            <consortium name="EnsemblPlants"/>
        </authorList>
    </citation>
    <scope>IDENTIFICATION</scope>
</reference>
<feature type="region of interest" description="Disordered" evidence="1">
    <location>
        <begin position="85"/>
        <end position="116"/>
    </location>
</feature>
<accession>A0A0E0AVW1</accession>